<protein>
    <submittedName>
        <fullName evidence="1">Uncharacterized protein</fullName>
    </submittedName>
</protein>
<evidence type="ECO:0000313" key="1">
    <source>
        <dbReference type="EMBL" id="KAH9418481.1"/>
    </source>
</evidence>
<name>A0ABQ8J7Z1_DERPT</name>
<keyword evidence="2" id="KW-1185">Reference proteome</keyword>
<comment type="caution">
    <text evidence="1">The sequence shown here is derived from an EMBL/GenBank/DDBJ whole genome shotgun (WGS) entry which is preliminary data.</text>
</comment>
<organism evidence="1 2">
    <name type="scientific">Dermatophagoides pteronyssinus</name>
    <name type="common">European house dust mite</name>
    <dbReference type="NCBI Taxonomy" id="6956"/>
    <lineage>
        <taxon>Eukaryota</taxon>
        <taxon>Metazoa</taxon>
        <taxon>Ecdysozoa</taxon>
        <taxon>Arthropoda</taxon>
        <taxon>Chelicerata</taxon>
        <taxon>Arachnida</taxon>
        <taxon>Acari</taxon>
        <taxon>Acariformes</taxon>
        <taxon>Sarcoptiformes</taxon>
        <taxon>Astigmata</taxon>
        <taxon>Psoroptidia</taxon>
        <taxon>Analgoidea</taxon>
        <taxon>Pyroglyphidae</taxon>
        <taxon>Dermatophagoidinae</taxon>
        <taxon>Dermatophagoides</taxon>
    </lineage>
</organism>
<reference evidence="1 2" key="1">
    <citation type="journal article" date="2018" name="J. Allergy Clin. Immunol.">
        <title>High-quality assembly of Dermatophagoides pteronyssinus genome and transcriptome reveals a wide range of novel allergens.</title>
        <authorList>
            <person name="Liu X.Y."/>
            <person name="Yang K.Y."/>
            <person name="Wang M.Q."/>
            <person name="Kwok J.S."/>
            <person name="Zeng X."/>
            <person name="Yang Z."/>
            <person name="Xiao X.J."/>
            <person name="Lau C.P."/>
            <person name="Li Y."/>
            <person name="Huang Z.M."/>
            <person name="Ba J.G."/>
            <person name="Yim A.K."/>
            <person name="Ouyang C.Y."/>
            <person name="Ngai S.M."/>
            <person name="Chan T.F."/>
            <person name="Leung E.L."/>
            <person name="Liu L."/>
            <person name="Liu Z.G."/>
            <person name="Tsui S.K."/>
        </authorList>
    </citation>
    <scope>NUCLEOTIDE SEQUENCE [LARGE SCALE GENOMIC DNA]</scope>
    <source>
        <strain evidence="1">Derp</strain>
    </source>
</reference>
<proteinExistence type="predicted"/>
<dbReference type="EMBL" id="NJHN03000063">
    <property type="protein sequence ID" value="KAH9418481.1"/>
    <property type="molecule type" value="Genomic_DNA"/>
</dbReference>
<sequence>MPLPLPDYILKINIRHIFISLSDYFHICISYLHYFYLYIVGFNNISHTIVQIVAKTYQTYITTIHL</sequence>
<gene>
    <name evidence="1" type="ORF">DERP_011343</name>
</gene>
<dbReference type="Proteomes" id="UP000887458">
    <property type="component" value="Unassembled WGS sequence"/>
</dbReference>
<accession>A0ABQ8J7Z1</accession>
<reference evidence="1 2" key="2">
    <citation type="journal article" date="2022" name="Mol. Biol. Evol.">
        <title>Comparative Genomics Reveals Insights into the Divergent Evolution of Astigmatic Mites and Household Pest Adaptations.</title>
        <authorList>
            <person name="Xiong Q."/>
            <person name="Wan A.T."/>
            <person name="Liu X."/>
            <person name="Fung C.S."/>
            <person name="Xiao X."/>
            <person name="Malainual N."/>
            <person name="Hou J."/>
            <person name="Wang L."/>
            <person name="Wang M."/>
            <person name="Yang K.Y."/>
            <person name="Cui Y."/>
            <person name="Leung E.L."/>
            <person name="Nong W."/>
            <person name="Shin S.K."/>
            <person name="Au S.W."/>
            <person name="Jeong K.Y."/>
            <person name="Chew F.T."/>
            <person name="Hui J.H."/>
            <person name="Leung T.F."/>
            <person name="Tungtrongchitr A."/>
            <person name="Zhong N."/>
            <person name="Liu Z."/>
            <person name="Tsui S.K."/>
        </authorList>
    </citation>
    <scope>NUCLEOTIDE SEQUENCE [LARGE SCALE GENOMIC DNA]</scope>
    <source>
        <strain evidence="1">Derp</strain>
    </source>
</reference>
<evidence type="ECO:0000313" key="2">
    <source>
        <dbReference type="Proteomes" id="UP000887458"/>
    </source>
</evidence>